<dbReference type="Pfam" id="PF12725">
    <property type="entry name" value="DUF3810"/>
    <property type="match status" value="1"/>
</dbReference>
<evidence type="ECO:0000313" key="3">
    <source>
        <dbReference type="Proteomes" id="UP000013909"/>
    </source>
</evidence>
<evidence type="ECO:0000313" key="2">
    <source>
        <dbReference type="EMBL" id="EON78881.1"/>
    </source>
</evidence>
<gene>
    <name evidence="2" type="ORF">ADIS_0778</name>
</gene>
<keyword evidence="1" id="KW-1133">Transmembrane helix</keyword>
<dbReference type="OrthoDB" id="1048788at2"/>
<feature type="transmembrane region" description="Helical" evidence="1">
    <location>
        <begin position="100"/>
        <end position="122"/>
    </location>
</feature>
<protein>
    <recommendedName>
        <fullName evidence="4">DUF3810 domain-containing protein</fullName>
    </recommendedName>
</protein>
<keyword evidence="3" id="KW-1185">Reference proteome</keyword>
<keyword evidence="1" id="KW-0472">Membrane</keyword>
<accession>R7ZXJ5</accession>
<organism evidence="2 3">
    <name type="scientific">Lunatimonas lonarensis</name>
    <dbReference type="NCBI Taxonomy" id="1232681"/>
    <lineage>
        <taxon>Bacteria</taxon>
        <taxon>Pseudomonadati</taxon>
        <taxon>Bacteroidota</taxon>
        <taxon>Cytophagia</taxon>
        <taxon>Cytophagales</taxon>
        <taxon>Cyclobacteriaceae</taxon>
    </lineage>
</organism>
<dbReference type="EMBL" id="AQHR01000022">
    <property type="protein sequence ID" value="EON78881.1"/>
    <property type="molecule type" value="Genomic_DNA"/>
</dbReference>
<dbReference type="InterPro" id="IPR024294">
    <property type="entry name" value="DUF3810"/>
</dbReference>
<feature type="transmembrane region" description="Helical" evidence="1">
    <location>
        <begin position="69"/>
        <end position="88"/>
    </location>
</feature>
<sequence>MQHVPPPEGVGIRLTGNWTWSVLGVFALLIRYVAGRFPEGTEELYSRTIFPVIRNSLDATLSTLPFPTVYLFAASALAVLIHFFWLFFRRYRGWKDRSWYTVRSMCNGLGLLVFFFLVLWGFNYQRLPIFAQLDLRPVPLDEARLVEEMELTRNLLAQYRPYIRRDTAAIEETVDYPELEELVRREVGENLYLLGLNYSGKPRTRQFYPAGFMRHMGIYGIYFPFTGESYLDPSLHALEKPFTIAHEMAHSYGVTDEGEANFIAWVICTNSESMLLKYSGQLKLLRYQLNDLYRINPDSYRDFTATLPVGVVNDLASIRRNILSITPLFSEVSRKSNDLYLKTQGVKAGVQSYAQLPMLVYAWRNQLKGI</sequence>
<comment type="caution">
    <text evidence="2">The sequence shown here is derived from an EMBL/GenBank/DDBJ whole genome shotgun (WGS) entry which is preliminary data.</text>
</comment>
<evidence type="ECO:0008006" key="4">
    <source>
        <dbReference type="Google" id="ProtNLM"/>
    </source>
</evidence>
<name>R7ZXJ5_9BACT</name>
<feature type="transmembrane region" description="Helical" evidence="1">
    <location>
        <begin position="12"/>
        <end position="34"/>
    </location>
</feature>
<dbReference type="STRING" id="1232681.ADIS_0778"/>
<dbReference type="AlphaFoldDB" id="R7ZXJ5"/>
<proteinExistence type="predicted"/>
<reference evidence="2 3" key="1">
    <citation type="submission" date="2013-02" db="EMBL/GenBank/DDBJ databases">
        <title>A novel strain isolated from Lonar lake, Maharashtra, India.</title>
        <authorList>
            <person name="Singh A."/>
        </authorList>
    </citation>
    <scope>NUCLEOTIDE SEQUENCE [LARGE SCALE GENOMIC DNA]</scope>
    <source>
        <strain evidence="2 3">AK24</strain>
    </source>
</reference>
<dbReference type="RefSeq" id="WP_010852926.1">
    <property type="nucleotide sequence ID" value="NZ_AQHR01000022.1"/>
</dbReference>
<dbReference type="PATRIC" id="fig|1288963.3.peg.777"/>
<keyword evidence="1" id="KW-0812">Transmembrane</keyword>
<evidence type="ECO:0000256" key="1">
    <source>
        <dbReference type="SAM" id="Phobius"/>
    </source>
</evidence>
<dbReference type="Proteomes" id="UP000013909">
    <property type="component" value="Unassembled WGS sequence"/>
</dbReference>